<dbReference type="PANTHER" id="PTHR47338:SF5">
    <property type="entry name" value="ZN(II)2CYS6 TRANSCRIPTION FACTOR (EUROFUNG)"/>
    <property type="match status" value="1"/>
</dbReference>
<evidence type="ECO:0000256" key="5">
    <source>
        <dbReference type="ARBA" id="ARBA00023242"/>
    </source>
</evidence>
<reference evidence="8 9" key="1">
    <citation type="journal article" date="2024" name="Commun. Biol.">
        <title>Comparative genomic analysis of thermophilic fungi reveals convergent evolutionary adaptations and gene losses.</title>
        <authorList>
            <person name="Steindorff A.S."/>
            <person name="Aguilar-Pontes M.V."/>
            <person name="Robinson A.J."/>
            <person name="Andreopoulos B."/>
            <person name="LaButti K."/>
            <person name="Kuo A."/>
            <person name="Mondo S."/>
            <person name="Riley R."/>
            <person name="Otillar R."/>
            <person name="Haridas S."/>
            <person name="Lipzen A."/>
            <person name="Grimwood J."/>
            <person name="Schmutz J."/>
            <person name="Clum A."/>
            <person name="Reid I.D."/>
            <person name="Moisan M.C."/>
            <person name="Butler G."/>
            <person name="Nguyen T.T.M."/>
            <person name="Dewar K."/>
            <person name="Conant G."/>
            <person name="Drula E."/>
            <person name="Henrissat B."/>
            <person name="Hansel C."/>
            <person name="Singer S."/>
            <person name="Hutchinson M.I."/>
            <person name="de Vries R.P."/>
            <person name="Natvig D.O."/>
            <person name="Powell A.J."/>
            <person name="Tsang A."/>
            <person name="Grigoriev I.V."/>
        </authorList>
    </citation>
    <scope>NUCLEOTIDE SEQUENCE [LARGE SCALE GENOMIC DNA]</scope>
    <source>
        <strain evidence="8 9">ATCC 24622</strain>
    </source>
</reference>
<dbReference type="InterPro" id="IPR001138">
    <property type="entry name" value="Zn2Cys6_DnaBD"/>
</dbReference>
<feature type="region of interest" description="Disordered" evidence="6">
    <location>
        <begin position="598"/>
        <end position="621"/>
    </location>
</feature>
<evidence type="ECO:0000313" key="8">
    <source>
        <dbReference type="EMBL" id="KAL1883386.1"/>
    </source>
</evidence>
<dbReference type="SMART" id="SM00066">
    <property type="entry name" value="GAL4"/>
    <property type="match status" value="1"/>
</dbReference>
<dbReference type="CDD" id="cd12148">
    <property type="entry name" value="fungal_TF_MHR"/>
    <property type="match status" value="1"/>
</dbReference>
<dbReference type="Gene3D" id="4.10.240.10">
    <property type="entry name" value="Zn(2)-C6 fungal-type DNA-binding domain"/>
    <property type="match status" value="1"/>
</dbReference>
<feature type="domain" description="Zn(2)-C6 fungal-type" evidence="7">
    <location>
        <begin position="35"/>
        <end position="70"/>
    </location>
</feature>
<evidence type="ECO:0000256" key="3">
    <source>
        <dbReference type="ARBA" id="ARBA00023015"/>
    </source>
</evidence>
<dbReference type="EMBL" id="JAZHXJ010000007">
    <property type="protein sequence ID" value="KAL1883386.1"/>
    <property type="molecule type" value="Genomic_DNA"/>
</dbReference>
<evidence type="ECO:0000259" key="7">
    <source>
        <dbReference type="PROSITE" id="PS50048"/>
    </source>
</evidence>
<evidence type="ECO:0000256" key="4">
    <source>
        <dbReference type="ARBA" id="ARBA00023163"/>
    </source>
</evidence>
<dbReference type="PANTHER" id="PTHR47338">
    <property type="entry name" value="ZN(II)2CYS6 TRANSCRIPTION FACTOR (EUROFUNG)-RELATED"/>
    <property type="match status" value="1"/>
</dbReference>
<proteinExistence type="predicted"/>
<dbReference type="InterPro" id="IPR036864">
    <property type="entry name" value="Zn2-C6_fun-type_DNA-bd_sf"/>
</dbReference>
<dbReference type="CDD" id="cd00067">
    <property type="entry name" value="GAL4"/>
    <property type="match status" value="1"/>
</dbReference>
<dbReference type="Pfam" id="PF04082">
    <property type="entry name" value="Fungal_trans"/>
    <property type="match status" value="1"/>
</dbReference>
<feature type="region of interest" description="Disordered" evidence="6">
    <location>
        <begin position="1"/>
        <end position="26"/>
    </location>
</feature>
<dbReference type="PROSITE" id="PS50048">
    <property type="entry name" value="ZN2_CY6_FUNGAL_2"/>
    <property type="match status" value="1"/>
</dbReference>
<dbReference type="SMART" id="SM00906">
    <property type="entry name" value="Fungal_trans"/>
    <property type="match status" value="1"/>
</dbReference>
<name>A0ABR3Y519_9PEZI</name>
<comment type="caution">
    <text evidence="8">The sequence shown here is derived from an EMBL/GenBank/DDBJ whole genome shotgun (WGS) entry which is preliminary data.</text>
</comment>
<gene>
    <name evidence="8" type="ORF">VTK73DRAFT_8953</name>
</gene>
<keyword evidence="4" id="KW-0804">Transcription</keyword>
<dbReference type="InterPro" id="IPR007219">
    <property type="entry name" value="XnlR_reg_dom"/>
</dbReference>
<evidence type="ECO:0000313" key="9">
    <source>
        <dbReference type="Proteomes" id="UP001586593"/>
    </source>
</evidence>
<protein>
    <recommendedName>
        <fullName evidence="7">Zn(2)-C6 fungal-type domain-containing protein</fullName>
    </recommendedName>
</protein>
<keyword evidence="9" id="KW-1185">Reference proteome</keyword>
<evidence type="ECO:0000256" key="1">
    <source>
        <dbReference type="ARBA" id="ARBA00004123"/>
    </source>
</evidence>
<feature type="compositionally biased region" description="Basic and acidic residues" evidence="6">
    <location>
        <begin position="74"/>
        <end position="108"/>
    </location>
</feature>
<organism evidence="8 9">
    <name type="scientific">Phialemonium thermophilum</name>
    <dbReference type="NCBI Taxonomy" id="223376"/>
    <lineage>
        <taxon>Eukaryota</taxon>
        <taxon>Fungi</taxon>
        <taxon>Dikarya</taxon>
        <taxon>Ascomycota</taxon>
        <taxon>Pezizomycotina</taxon>
        <taxon>Sordariomycetes</taxon>
        <taxon>Sordariomycetidae</taxon>
        <taxon>Cephalothecales</taxon>
        <taxon>Cephalothecaceae</taxon>
        <taxon>Phialemonium</taxon>
    </lineage>
</organism>
<dbReference type="SUPFAM" id="SSF57701">
    <property type="entry name" value="Zn2/Cys6 DNA-binding domain"/>
    <property type="match status" value="1"/>
</dbReference>
<accession>A0ABR3Y519</accession>
<dbReference type="Proteomes" id="UP001586593">
    <property type="component" value="Unassembled WGS sequence"/>
</dbReference>
<comment type="subcellular location">
    <subcellularLocation>
        <location evidence="1">Nucleus</location>
    </subcellularLocation>
</comment>
<keyword evidence="3" id="KW-0805">Transcription regulation</keyword>
<evidence type="ECO:0000256" key="6">
    <source>
        <dbReference type="SAM" id="MobiDB-lite"/>
    </source>
</evidence>
<dbReference type="InterPro" id="IPR050815">
    <property type="entry name" value="TF_fung"/>
</dbReference>
<feature type="region of interest" description="Disordered" evidence="6">
    <location>
        <begin position="73"/>
        <end position="116"/>
    </location>
</feature>
<keyword evidence="5" id="KW-0539">Nucleus</keyword>
<keyword evidence="2" id="KW-0479">Metal-binding</keyword>
<evidence type="ECO:0000256" key="2">
    <source>
        <dbReference type="ARBA" id="ARBA00022723"/>
    </source>
</evidence>
<sequence>MDVGTRSPLPTSPPDPSAPLQAAGAPTIKRRAPIACRRCRRMRSKCLHDKARPPCQACLEAGLGPADCVFPVRGEPDHDREYRHPRVRADKSKREPNKLRRNGSDDSSVRISGLPSPVDGIPMNEWDLLPPLPDVIEAVNIFTQHYFQLGFIPKQAFEERLKTNPQSVSVFLLLGILSVSARFTPSLIRNSDGGVKAAELFVTRASEFALHEVFKKPNLERCQGFYLLSISQQGYGMNSQSSINMAIAVRMATLMSLHREETYAASPKTRELITRAESARRTLWMLHSQDNLHSGPASPVSLSASDITTLLPCNEEDFANGVEPPSRAALQDTPPALQNPNLITDKCRSLFASLVQSHYLWGVVSRRAVSGGKSSYPWEPESGYAKIASRLKEWEDALPASHKWHPQLLKKYKASGEDLAYLGLVMIIRLANIVLRKAYLNEIIACATGKSVPAMQQYWINMSRDLFENVRQLYEPIDKHFQEKTSEDGKAVLMTAFNVYSCGTLACYLLHYPYICPDSSITEQGPVMLQRCVRILEECQHLWPLASRWLEGLKKFRDMKPSSPANAEGSMADESDPIPHVLHPSIAQPPIKPMIQPRIPLPPHREDKHSLQPSGPHPHTPILPVPQPEQPQVSYMEPNLRLPVPQPHATITMPPPAITLPQQTPQLRHLEPQPLHEQLPHNQQYHHHHDLSNRPSTDAINLLVDPLSARGAATPSISTSTSTTAMGHVPPNEDILTLSHVLPYTQEGAGGVVNMLDNYYIPGPLSAHALPIDDSYDTNLRLLVANGNHVPEQPWHPWGATYE</sequence>